<keyword evidence="1" id="KW-0488">Methylation</keyword>
<evidence type="ECO:0000313" key="3">
    <source>
        <dbReference type="Proteomes" id="UP001214250"/>
    </source>
</evidence>
<dbReference type="Proteomes" id="UP001214250">
    <property type="component" value="Chromosome 1"/>
</dbReference>
<dbReference type="Gene3D" id="3.30.700.10">
    <property type="entry name" value="Glycoprotein, Type 4 Pilin"/>
    <property type="match status" value="1"/>
</dbReference>
<keyword evidence="3" id="KW-1185">Reference proteome</keyword>
<dbReference type="PANTHER" id="PTHR30093">
    <property type="entry name" value="GENERAL SECRETION PATHWAY PROTEIN G"/>
    <property type="match status" value="1"/>
</dbReference>
<dbReference type="InterPro" id="IPR000983">
    <property type="entry name" value="Bac_GSPG_pilin"/>
</dbReference>
<name>A0ABY7VMW5_9BACT</name>
<dbReference type="InterPro" id="IPR045584">
    <property type="entry name" value="Pilin-like"/>
</dbReference>
<reference evidence="2 3" key="1">
    <citation type="submission" date="2023-02" db="EMBL/GenBank/DDBJ databases">
        <title>Genome sequence of Lentisphaera profundi SAORIC-696.</title>
        <authorList>
            <person name="Kim e."/>
            <person name="Cho J.-C."/>
            <person name="Choi A."/>
            <person name="Kang I."/>
        </authorList>
    </citation>
    <scope>NUCLEOTIDE SEQUENCE [LARGE SCALE GENOMIC DNA]</scope>
    <source>
        <strain evidence="2 3">SAORIC-696</strain>
    </source>
</reference>
<evidence type="ECO:0000313" key="2">
    <source>
        <dbReference type="EMBL" id="WDE95391.1"/>
    </source>
</evidence>
<proteinExistence type="predicted"/>
<dbReference type="SUPFAM" id="SSF54523">
    <property type="entry name" value="Pili subunits"/>
    <property type="match status" value="1"/>
</dbReference>
<evidence type="ECO:0000256" key="1">
    <source>
        <dbReference type="ARBA" id="ARBA00022481"/>
    </source>
</evidence>
<gene>
    <name evidence="2" type="ORF">PQO03_06630</name>
</gene>
<dbReference type="InterPro" id="IPR012902">
    <property type="entry name" value="N_methyl_site"/>
</dbReference>
<protein>
    <submittedName>
        <fullName evidence="2">Type II secretion system protein</fullName>
    </submittedName>
</protein>
<accession>A0ABY7VMW5</accession>
<dbReference type="RefSeq" id="WP_274148906.1">
    <property type="nucleotide sequence ID" value="NZ_CP117811.1"/>
</dbReference>
<dbReference type="PRINTS" id="PR00813">
    <property type="entry name" value="BCTERIALGSPG"/>
</dbReference>
<dbReference type="NCBIfam" id="TIGR02532">
    <property type="entry name" value="IV_pilin_GFxxxE"/>
    <property type="match status" value="1"/>
</dbReference>
<dbReference type="EMBL" id="CP117811">
    <property type="protein sequence ID" value="WDE95391.1"/>
    <property type="molecule type" value="Genomic_DNA"/>
</dbReference>
<dbReference type="PANTHER" id="PTHR30093:SF2">
    <property type="entry name" value="TYPE II SECRETION SYSTEM PROTEIN H"/>
    <property type="match status" value="1"/>
</dbReference>
<organism evidence="2 3">
    <name type="scientific">Lentisphaera profundi</name>
    <dbReference type="NCBI Taxonomy" id="1658616"/>
    <lineage>
        <taxon>Bacteria</taxon>
        <taxon>Pseudomonadati</taxon>
        <taxon>Lentisphaerota</taxon>
        <taxon>Lentisphaeria</taxon>
        <taxon>Lentisphaerales</taxon>
        <taxon>Lentisphaeraceae</taxon>
        <taxon>Lentisphaera</taxon>
    </lineage>
</organism>
<sequence>MKKFTLIELLVVIAIIGILASLLLPVLGKARQAAQKTVCVNNMKQLSVAMYIYSDDNDNKVITAAVSGSITYSKQLSEDYGMNDRVFACALDDVVRNNDRATRSYSLNTGSSSTFTGADTPETDADCDGPSRMAAYNNIGYNEIASDTLLLTELWENINYAHGWARADMTWAYWSYLSNWTDRINDLHDGRPNYLLLDGSVGSRVHTSYVQAMFTRDGED</sequence>